<keyword evidence="2" id="KW-1133">Transmembrane helix</keyword>
<evidence type="ECO:0000256" key="1">
    <source>
        <dbReference type="SAM" id="MobiDB-lite"/>
    </source>
</evidence>
<feature type="region of interest" description="Disordered" evidence="1">
    <location>
        <begin position="119"/>
        <end position="208"/>
    </location>
</feature>
<feature type="region of interest" description="Disordered" evidence="1">
    <location>
        <begin position="220"/>
        <end position="275"/>
    </location>
</feature>
<reference evidence="4" key="1">
    <citation type="submission" date="2017-01" db="EMBL/GenBank/DDBJ databases">
        <authorList>
            <person name="Varghese N."/>
            <person name="Submissions S."/>
        </authorList>
    </citation>
    <scope>NUCLEOTIDE SEQUENCE [LARGE SCALE GENOMIC DNA]</scope>
    <source>
        <strain evidence="4">UM1</strain>
    </source>
</reference>
<keyword evidence="2" id="KW-0472">Membrane</keyword>
<proteinExistence type="predicted"/>
<dbReference type="OrthoDB" id="6057666at2"/>
<feature type="compositionally biased region" description="Pro residues" evidence="1">
    <location>
        <begin position="125"/>
        <end position="135"/>
    </location>
</feature>
<gene>
    <name evidence="3" type="ORF">SAMN05421546_1814</name>
</gene>
<dbReference type="AlphaFoldDB" id="A0A1N6VLD5"/>
<dbReference type="STRING" id="1604334.SAMN05421546_1814"/>
<evidence type="ECO:0000313" key="4">
    <source>
        <dbReference type="Proteomes" id="UP000241788"/>
    </source>
</evidence>
<organism evidence="3 4">
    <name type="scientific">Solilutibacter tolerans</name>
    <dbReference type="NCBI Taxonomy" id="1604334"/>
    <lineage>
        <taxon>Bacteria</taxon>
        <taxon>Pseudomonadati</taxon>
        <taxon>Pseudomonadota</taxon>
        <taxon>Gammaproteobacteria</taxon>
        <taxon>Lysobacterales</taxon>
        <taxon>Lysobacteraceae</taxon>
        <taxon>Solilutibacter</taxon>
    </lineage>
</organism>
<name>A0A1N6VLD5_9GAMM</name>
<evidence type="ECO:0000313" key="3">
    <source>
        <dbReference type="EMBL" id="SIQ78607.1"/>
    </source>
</evidence>
<dbReference type="Proteomes" id="UP000241788">
    <property type="component" value="Unassembled WGS sequence"/>
</dbReference>
<feature type="transmembrane region" description="Helical" evidence="2">
    <location>
        <begin position="63"/>
        <end position="81"/>
    </location>
</feature>
<evidence type="ECO:0000256" key="2">
    <source>
        <dbReference type="SAM" id="Phobius"/>
    </source>
</evidence>
<feature type="compositionally biased region" description="Pro residues" evidence="1">
    <location>
        <begin position="162"/>
        <end position="171"/>
    </location>
</feature>
<sequence>MTMRRDPMWSDEERELAGQLARIAPHGEPSADLDARILAMAERDLAGVSPVATARRRPHRWPVWLGAAASLTVVAGLVWQLQPVLQPRETISYEAPAPVAADTDPNGRRQPIDYVESAAADAAMTPPPPPPPAEPMPAQKPSLQTRPAASSEPLPEMAAAPVAPPPAPPATRPVAANAAAQADAAAIKSMAADRAMAQEAPHRPVPTAAEAAVAAPVSVYGSPAAAPPAPAPARALKRAASTPQSADELIIQDAPPPDQDRAGFDARPPITADTPEVQRAWLKRIRELRDAGDVDDARLSLAAFVKRNPKAEIPADLRPLLPATAAPSTQP</sequence>
<feature type="compositionally biased region" description="Low complexity" evidence="1">
    <location>
        <begin position="232"/>
        <end position="241"/>
    </location>
</feature>
<accession>A0A1N6VLD5</accession>
<keyword evidence="2" id="KW-0812">Transmembrane</keyword>
<keyword evidence="4" id="KW-1185">Reference proteome</keyword>
<dbReference type="EMBL" id="FTLW01000004">
    <property type="protein sequence ID" value="SIQ78607.1"/>
    <property type="molecule type" value="Genomic_DNA"/>
</dbReference>
<protein>
    <submittedName>
        <fullName evidence="3">Uncharacterized protein</fullName>
    </submittedName>
</protein>
<dbReference type="RefSeq" id="WP_076587444.1">
    <property type="nucleotide sequence ID" value="NZ_FTLW01000004.1"/>
</dbReference>
<feature type="compositionally biased region" description="Low complexity" evidence="1">
    <location>
        <begin position="172"/>
        <end position="197"/>
    </location>
</feature>